<organism evidence="6 7">
    <name type="scientific">Lojkania enalia</name>
    <dbReference type="NCBI Taxonomy" id="147567"/>
    <lineage>
        <taxon>Eukaryota</taxon>
        <taxon>Fungi</taxon>
        <taxon>Dikarya</taxon>
        <taxon>Ascomycota</taxon>
        <taxon>Pezizomycotina</taxon>
        <taxon>Dothideomycetes</taxon>
        <taxon>Pleosporomycetidae</taxon>
        <taxon>Pleosporales</taxon>
        <taxon>Pleosporales incertae sedis</taxon>
        <taxon>Lojkania</taxon>
    </lineage>
</organism>
<dbReference type="Pfam" id="PF01544">
    <property type="entry name" value="CorA"/>
    <property type="match status" value="1"/>
</dbReference>
<dbReference type="GO" id="GO:0016020">
    <property type="term" value="C:membrane"/>
    <property type="evidence" value="ECO:0007669"/>
    <property type="project" value="UniProtKB-SubCell"/>
</dbReference>
<name>A0A9P4KGL5_9PLEO</name>
<keyword evidence="7" id="KW-1185">Reference proteome</keyword>
<evidence type="ECO:0000256" key="3">
    <source>
        <dbReference type="ARBA" id="ARBA00022989"/>
    </source>
</evidence>
<accession>A0A9P4KGL5</accession>
<proteinExistence type="predicted"/>
<dbReference type="SUPFAM" id="SSF144083">
    <property type="entry name" value="Magnesium transport protein CorA, transmembrane region"/>
    <property type="match status" value="1"/>
</dbReference>
<dbReference type="Gene3D" id="1.20.58.340">
    <property type="entry name" value="Magnesium transport protein CorA, transmembrane region"/>
    <property type="match status" value="1"/>
</dbReference>
<feature type="non-terminal residue" evidence="6">
    <location>
        <position position="1"/>
    </location>
</feature>
<evidence type="ECO:0000256" key="4">
    <source>
        <dbReference type="ARBA" id="ARBA00023136"/>
    </source>
</evidence>
<dbReference type="InterPro" id="IPR002523">
    <property type="entry name" value="MgTranspt_CorA/ZnTranspt_ZntB"/>
</dbReference>
<evidence type="ECO:0000256" key="2">
    <source>
        <dbReference type="ARBA" id="ARBA00022692"/>
    </source>
</evidence>
<dbReference type="AlphaFoldDB" id="A0A9P4KGL5"/>
<gene>
    <name evidence="6" type="ORF">CC78DRAFT_447030</name>
</gene>
<reference evidence="7" key="1">
    <citation type="journal article" date="2020" name="Stud. Mycol.">
        <title>101 Dothideomycetes genomes: A test case for predicting lifestyles and emergence of pathogens.</title>
        <authorList>
            <person name="Haridas S."/>
            <person name="Albert R."/>
            <person name="Binder M."/>
            <person name="Bloem J."/>
            <person name="LaButti K."/>
            <person name="Salamov A."/>
            <person name="Andreopoulos B."/>
            <person name="Baker S."/>
            <person name="Barry K."/>
            <person name="Bills G."/>
            <person name="Bluhm B."/>
            <person name="Cannon C."/>
            <person name="Castanera R."/>
            <person name="Culley D."/>
            <person name="Daum C."/>
            <person name="Ezra D."/>
            <person name="Gonzalez J."/>
            <person name="Henrissat B."/>
            <person name="Kuo A."/>
            <person name="Liang C."/>
            <person name="Lipzen A."/>
            <person name="Lutzoni F."/>
            <person name="Magnuson J."/>
            <person name="Mondo S."/>
            <person name="Nolan M."/>
            <person name="Ohm R."/>
            <person name="Pangilinan J."/>
            <person name="Park H.-J."/>
            <person name="Ramirez L."/>
            <person name="Alfaro M."/>
            <person name="Sun H."/>
            <person name="Tritt A."/>
            <person name="Yoshinaga Y."/>
            <person name="Zwiers L.-H."/>
            <person name="Turgeon B."/>
            <person name="Goodwin S."/>
            <person name="Spatafora J."/>
            <person name="Crous P."/>
            <person name="Grigoriev I."/>
        </authorList>
    </citation>
    <scope>NUCLEOTIDE SEQUENCE [LARGE SCALE GENOMIC DNA]</scope>
    <source>
        <strain evidence="7">CBS 304.66</strain>
    </source>
</reference>
<comment type="subcellular location">
    <subcellularLocation>
        <location evidence="1">Membrane</location>
        <topology evidence="1">Multi-pass membrane protein</topology>
    </subcellularLocation>
</comment>
<evidence type="ECO:0000313" key="7">
    <source>
        <dbReference type="Proteomes" id="UP000800093"/>
    </source>
</evidence>
<comment type="caution">
    <text evidence="6">The sequence shown here is derived from an EMBL/GenBank/DDBJ whole genome shotgun (WGS) entry which is preliminary data.</text>
</comment>
<keyword evidence="3 5" id="KW-1133">Transmembrane helix</keyword>
<evidence type="ECO:0000256" key="5">
    <source>
        <dbReference type="SAM" id="Phobius"/>
    </source>
</evidence>
<dbReference type="InterPro" id="IPR045863">
    <property type="entry name" value="CorA_TM1_TM2"/>
</dbReference>
<protein>
    <submittedName>
        <fullName evidence="6">Uncharacterized protein</fullName>
    </submittedName>
</protein>
<dbReference type="OrthoDB" id="3761576at2759"/>
<feature type="non-terminal residue" evidence="6">
    <location>
        <position position="373"/>
    </location>
</feature>
<dbReference type="Proteomes" id="UP000800093">
    <property type="component" value="Unassembled WGS sequence"/>
</dbReference>
<keyword evidence="2 5" id="KW-0812">Transmembrane</keyword>
<evidence type="ECO:0000256" key="1">
    <source>
        <dbReference type="ARBA" id="ARBA00004141"/>
    </source>
</evidence>
<keyword evidence="4 5" id="KW-0472">Membrane</keyword>
<feature type="transmembrane region" description="Helical" evidence="5">
    <location>
        <begin position="354"/>
        <end position="372"/>
    </location>
</feature>
<evidence type="ECO:0000313" key="6">
    <source>
        <dbReference type="EMBL" id="KAF2268388.1"/>
    </source>
</evidence>
<dbReference type="GO" id="GO:0046873">
    <property type="term" value="F:metal ion transmembrane transporter activity"/>
    <property type="evidence" value="ECO:0007669"/>
    <property type="project" value="InterPro"/>
</dbReference>
<dbReference type="EMBL" id="ML986587">
    <property type="protein sequence ID" value="KAF2268388.1"/>
    <property type="molecule type" value="Genomic_DNA"/>
</dbReference>
<sequence>DLGGSLKIDPFFFASHLYSTFSLTSARAPPNSLLPSRKKKQNFTNLLYHRVLETKVPSHRGKLLRHMNLARRAIFPPRVNNLQLAIVQHAFSALMTELADGTWLCIMLVDPPLGDNSRYIIPDSDMKRAITIPAQFFNGGYEDFIPPQVGNAVAGKWPSLRPQRIGMFEDLVFYLTREIPQDFHFERPTLVQLSQHALRIIAAEWVVYETVMNITAKEFEYTIPRTPDTYLEIEKLNVNLKSLQSWLRRSNATQIKIRSVIELIENEGQDEEPWQSLLDDYKHICRGIEHYARRLETMLPMVASFVQIIDSRRSFAETVNISRLTYLAIVFIPLSYVTGLFSMNPNVGPGGERFWVYFTVAIPMTIFVFLIAR</sequence>
<feature type="transmembrane region" description="Helical" evidence="5">
    <location>
        <begin position="324"/>
        <end position="342"/>
    </location>
</feature>